<reference evidence="5 7" key="1">
    <citation type="submission" date="2018-08" db="EMBL/GenBank/DDBJ databases">
        <title>Genomic investigation of the strawberry pathogen Phytophthora fragariae indicates pathogenicity is determined by transcriptional variation in three key races.</title>
        <authorList>
            <person name="Adams T.M."/>
            <person name="Armitage A.D."/>
            <person name="Sobczyk M.K."/>
            <person name="Bates H.J."/>
            <person name="Dunwell J.M."/>
            <person name="Nellist C.F."/>
            <person name="Harrison R.J."/>
        </authorList>
    </citation>
    <scope>NUCLEOTIDE SEQUENCE [LARGE SCALE GENOMIC DNA]</scope>
    <source>
        <strain evidence="4 6">SCRP249</strain>
        <strain evidence="3 8">SCRP324</strain>
        <strain evidence="5 7">SCRP333</strain>
    </source>
</reference>
<evidence type="ECO:0000313" key="4">
    <source>
        <dbReference type="EMBL" id="KAE9026789.1"/>
    </source>
</evidence>
<keyword evidence="2" id="KW-1133">Transmembrane helix</keyword>
<protein>
    <submittedName>
        <fullName evidence="5">Uncharacterized protein</fullName>
    </submittedName>
</protein>
<sequence length="102" mass="11642">MLRQLAEIEIIELNRRMLWLSSLLMDLVMVSNAEVLAALISMFSKVVRLRFLVVLVAMSYVLGGVTDHGRVAVHVSVDSRDQRPVQNHQRPSSTQRRQQSSR</sequence>
<dbReference type="Proteomes" id="UP000435112">
    <property type="component" value="Unassembled WGS sequence"/>
</dbReference>
<dbReference type="EMBL" id="QXFU01000693">
    <property type="protein sequence ID" value="KAE9024167.1"/>
    <property type="molecule type" value="Genomic_DNA"/>
</dbReference>
<keyword evidence="2" id="KW-0812">Transmembrane</keyword>
<keyword evidence="2" id="KW-0472">Membrane</keyword>
<evidence type="ECO:0000313" key="5">
    <source>
        <dbReference type="EMBL" id="KAE9340939.1"/>
    </source>
</evidence>
<gene>
    <name evidence="4" type="ORF">PR001_g12119</name>
    <name evidence="3" type="ORF">PR002_g11524</name>
    <name evidence="5" type="ORF">PR003_g10230</name>
</gene>
<dbReference type="Proteomes" id="UP000434957">
    <property type="component" value="Unassembled WGS sequence"/>
</dbReference>
<dbReference type="Proteomes" id="UP000429607">
    <property type="component" value="Unassembled WGS sequence"/>
</dbReference>
<evidence type="ECO:0000313" key="6">
    <source>
        <dbReference type="Proteomes" id="UP000429607"/>
    </source>
</evidence>
<keyword evidence="7" id="KW-1185">Reference proteome</keyword>
<feature type="compositionally biased region" description="Low complexity" evidence="1">
    <location>
        <begin position="89"/>
        <end position="102"/>
    </location>
</feature>
<feature type="transmembrane region" description="Helical" evidence="2">
    <location>
        <begin position="20"/>
        <end position="43"/>
    </location>
</feature>
<evidence type="ECO:0000313" key="8">
    <source>
        <dbReference type="Proteomes" id="UP000435112"/>
    </source>
</evidence>
<organism evidence="5 7">
    <name type="scientific">Phytophthora rubi</name>
    <dbReference type="NCBI Taxonomy" id="129364"/>
    <lineage>
        <taxon>Eukaryota</taxon>
        <taxon>Sar</taxon>
        <taxon>Stramenopiles</taxon>
        <taxon>Oomycota</taxon>
        <taxon>Peronosporomycetes</taxon>
        <taxon>Peronosporales</taxon>
        <taxon>Peronosporaceae</taxon>
        <taxon>Phytophthora</taxon>
    </lineage>
</organism>
<comment type="caution">
    <text evidence="5">The sequence shown here is derived from an EMBL/GenBank/DDBJ whole genome shotgun (WGS) entry which is preliminary data.</text>
</comment>
<evidence type="ECO:0000313" key="3">
    <source>
        <dbReference type="EMBL" id="KAE9024167.1"/>
    </source>
</evidence>
<dbReference type="AlphaFoldDB" id="A0A6A4FRW2"/>
<name>A0A6A4FRW2_9STRA</name>
<dbReference type="EMBL" id="QXFV01000774">
    <property type="protein sequence ID" value="KAE9026789.1"/>
    <property type="molecule type" value="Genomic_DNA"/>
</dbReference>
<evidence type="ECO:0000256" key="2">
    <source>
        <dbReference type="SAM" id="Phobius"/>
    </source>
</evidence>
<evidence type="ECO:0000313" key="7">
    <source>
        <dbReference type="Proteomes" id="UP000434957"/>
    </source>
</evidence>
<dbReference type="EMBL" id="QXFT01000553">
    <property type="protein sequence ID" value="KAE9340939.1"/>
    <property type="molecule type" value="Genomic_DNA"/>
</dbReference>
<proteinExistence type="predicted"/>
<feature type="transmembrane region" description="Helical" evidence="2">
    <location>
        <begin position="49"/>
        <end position="66"/>
    </location>
</feature>
<accession>A0A6A4FRW2</accession>
<feature type="region of interest" description="Disordered" evidence="1">
    <location>
        <begin position="78"/>
        <end position="102"/>
    </location>
</feature>
<evidence type="ECO:0000256" key="1">
    <source>
        <dbReference type="SAM" id="MobiDB-lite"/>
    </source>
</evidence>